<sequence>MSKKTFHQHPNRSLRTCAVAVLSASVLAIAGCSTEEAKDVASDVSSEGNAAASAADSAATSATAALADEATGTSMTITPSLDKPVQPNSELTVKLTGLNPDLGYYVGICKKDTTGRVPDCTGQRGDAGSQQWVKRSGGTVGMKEDGTADVKLKAVPTGENVDCMKDKCVVKLFGDHTEDFKPYADQDITFAR</sequence>
<organism evidence="2 3">
    <name type="scientific">Corynebacterium falsenii</name>
    <dbReference type="NCBI Taxonomy" id="108486"/>
    <lineage>
        <taxon>Bacteria</taxon>
        <taxon>Bacillati</taxon>
        <taxon>Actinomycetota</taxon>
        <taxon>Actinomycetes</taxon>
        <taxon>Mycobacteriales</taxon>
        <taxon>Corynebacteriaceae</taxon>
        <taxon>Corynebacterium</taxon>
    </lineage>
</organism>
<dbReference type="STRING" id="1451189.CFAL_08760"/>
<dbReference type="RefSeq" id="WP_119664074.1">
    <property type="nucleotide sequence ID" value="NZ_QXJK01000001.1"/>
</dbReference>
<dbReference type="InterPro" id="IPR027273">
    <property type="entry name" value="Neocarzinostatin-like"/>
</dbReference>
<keyword evidence="1" id="KW-0732">Signal</keyword>
<proteinExistence type="predicted"/>
<comment type="caution">
    <text evidence="2">The sequence shown here is derived from an EMBL/GenBank/DDBJ whole genome shotgun (WGS) entry which is preliminary data.</text>
</comment>
<reference evidence="2 3" key="1">
    <citation type="submission" date="2018-09" db="EMBL/GenBank/DDBJ databases">
        <title>Optimization and identification of Corynebacterium falsenii FN1-14 from fish paste.</title>
        <authorList>
            <person name="Daroonpunt R."/>
            <person name="Tanasupawat S."/>
        </authorList>
    </citation>
    <scope>NUCLEOTIDE SEQUENCE [LARGE SCALE GENOMIC DNA]</scope>
    <source>
        <strain evidence="2 3">FN1-14</strain>
    </source>
</reference>
<dbReference type="OrthoDB" id="4427143at2"/>
<dbReference type="Gene3D" id="2.60.40.230">
    <property type="entry name" value="Neocarzinostatin-like"/>
    <property type="match status" value="1"/>
</dbReference>
<evidence type="ECO:0000256" key="1">
    <source>
        <dbReference type="SAM" id="SignalP"/>
    </source>
</evidence>
<evidence type="ECO:0000313" key="3">
    <source>
        <dbReference type="Proteomes" id="UP000285278"/>
    </source>
</evidence>
<protein>
    <submittedName>
        <fullName evidence="2">Thiamine biosynthesis protein</fullName>
    </submittedName>
</protein>
<keyword evidence="3" id="KW-1185">Reference proteome</keyword>
<feature type="chain" id="PRO_5039540783" evidence="1">
    <location>
        <begin position="31"/>
        <end position="192"/>
    </location>
</feature>
<dbReference type="AlphaFoldDB" id="A0A418Q9R9"/>
<evidence type="ECO:0000313" key="2">
    <source>
        <dbReference type="EMBL" id="RIX36716.1"/>
    </source>
</evidence>
<feature type="signal peptide" evidence="1">
    <location>
        <begin position="1"/>
        <end position="30"/>
    </location>
</feature>
<dbReference type="PROSITE" id="PS51257">
    <property type="entry name" value="PROKAR_LIPOPROTEIN"/>
    <property type="match status" value="1"/>
</dbReference>
<dbReference type="EMBL" id="QXJK01000001">
    <property type="protein sequence ID" value="RIX36716.1"/>
    <property type="molecule type" value="Genomic_DNA"/>
</dbReference>
<accession>A0A418Q9R9</accession>
<gene>
    <name evidence="2" type="ORF">D3M95_00440</name>
</gene>
<dbReference type="Proteomes" id="UP000285278">
    <property type="component" value="Unassembled WGS sequence"/>
</dbReference>
<dbReference type="SUPFAM" id="SSF49319">
    <property type="entry name" value="Actinoxanthin-like"/>
    <property type="match status" value="1"/>
</dbReference>
<name>A0A418Q9R9_9CORY</name>